<keyword evidence="1" id="KW-0347">Helicase</keyword>
<dbReference type="STRING" id="3880.A0A072TV04"/>
<proteinExistence type="predicted"/>
<keyword evidence="1" id="KW-0067">ATP-binding</keyword>
<evidence type="ECO:0000313" key="2">
    <source>
        <dbReference type="EnsemblPlants" id="KEH20996"/>
    </source>
</evidence>
<evidence type="ECO:0000313" key="3">
    <source>
        <dbReference type="Proteomes" id="UP000002051"/>
    </source>
</evidence>
<dbReference type="AlphaFoldDB" id="A0A072TV04"/>
<gene>
    <name evidence="1" type="ordered locus">MTR_8g096460</name>
</gene>
<dbReference type="HOGENOM" id="CLU_2816342_0_0_1"/>
<protein>
    <submittedName>
        <fullName evidence="1">U5 small nuclear ribonucleoprotein helicase</fullName>
    </submittedName>
</protein>
<dbReference type="GO" id="GO:1990904">
    <property type="term" value="C:ribonucleoprotein complex"/>
    <property type="evidence" value="ECO:0007669"/>
    <property type="project" value="UniProtKB-KW"/>
</dbReference>
<reference evidence="1 3" key="2">
    <citation type="journal article" date="2014" name="BMC Genomics">
        <title>An improved genome release (version Mt4.0) for the model legume Medicago truncatula.</title>
        <authorList>
            <person name="Tang H."/>
            <person name="Krishnakumar V."/>
            <person name="Bidwell S."/>
            <person name="Rosen B."/>
            <person name="Chan A."/>
            <person name="Zhou S."/>
            <person name="Gentzbittel L."/>
            <person name="Childs K.L."/>
            <person name="Yandell M."/>
            <person name="Gundlach H."/>
            <person name="Mayer K.F."/>
            <person name="Schwartz D.C."/>
            <person name="Town C.D."/>
        </authorList>
    </citation>
    <scope>GENOME REANNOTATION</scope>
    <source>
        <strain evidence="1">A17</strain>
        <strain evidence="2 3">cv. Jemalong A17</strain>
    </source>
</reference>
<keyword evidence="3" id="KW-1185">Reference proteome</keyword>
<sequence length="67" mass="7835">MVTQGLWGCDSMQLRLPHFTKDLGRKCEENSWTSIEAIFDLLEMEDVARRELLNMPNCLVLKIDDKH</sequence>
<evidence type="ECO:0000313" key="1">
    <source>
        <dbReference type="EMBL" id="KEH20996.1"/>
    </source>
</evidence>
<accession>A0A072TV04</accession>
<keyword evidence="1" id="KW-0378">Hydrolase</keyword>
<organism evidence="1 3">
    <name type="scientific">Medicago truncatula</name>
    <name type="common">Barrel medic</name>
    <name type="synonym">Medicago tribuloides</name>
    <dbReference type="NCBI Taxonomy" id="3880"/>
    <lineage>
        <taxon>Eukaryota</taxon>
        <taxon>Viridiplantae</taxon>
        <taxon>Streptophyta</taxon>
        <taxon>Embryophyta</taxon>
        <taxon>Tracheophyta</taxon>
        <taxon>Spermatophyta</taxon>
        <taxon>Magnoliopsida</taxon>
        <taxon>eudicotyledons</taxon>
        <taxon>Gunneridae</taxon>
        <taxon>Pentapetalae</taxon>
        <taxon>rosids</taxon>
        <taxon>fabids</taxon>
        <taxon>Fabales</taxon>
        <taxon>Fabaceae</taxon>
        <taxon>Papilionoideae</taxon>
        <taxon>50 kb inversion clade</taxon>
        <taxon>NPAAA clade</taxon>
        <taxon>Hologalegina</taxon>
        <taxon>IRL clade</taxon>
        <taxon>Trifolieae</taxon>
        <taxon>Medicago</taxon>
    </lineage>
</organism>
<dbReference type="GO" id="GO:0004386">
    <property type="term" value="F:helicase activity"/>
    <property type="evidence" value="ECO:0007669"/>
    <property type="project" value="UniProtKB-KW"/>
</dbReference>
<reference evidence="2" key="3">
    <citation type="submission" date="2015-04" db="UniProtKB">
        <authorList>
            <consortium name="EnsemblPlants"/>
        </authorList>
    </citation>
    <scope>IDENTIFICATION</scope>
    <source>
        <strain evidence="2">cv. Jemalong A17</strain>
    </source>
</reference>
<keyword evidence="1" id="KW-0687">Ribonucleoprotein</keyword>
<dbReference type="Gene3D" id="1.10.150.20">
    <property type="entry name" value="5' to 3' exonuclease, C-terminal subdomain"/>
    <property type="match status" value="1"/>
</dbReference>
<dbReference type="EnsemblPlants" id="KEH20996">
    <property type="protein sequence ID" value="KEH20996"/>
    <property type="gene ID" value="MTR_8g096460"/>
</dbReference>
<dbReference type="EMBL" id="CM001224">
    <property type="protein sequence ID" value="KEH20996.1"/>
    <property type="molecule type" value="Genomic_DNA"/>
</dbReference>
<dbReference type="Proteomes" id="UP000002051">
    <property type="component" value="Chromosome 8"/>
</dbReference>
<keyword evidence="1" id="KW-0547">Nucleotide-binding</keyword>
<dbReference type="SUPFAM" id="SSF158702">
    <property type="entry name" value="Sec63 N-terminal domain-like"/>
    <property type="match status" value="1"/>
</dbReference>
<name>A0A072TV04_MEDTR</name>
<reference evidence="1 3" key="1">
    <citation type="journal article" date="2011" name="Nature">
        <title>The Medicago genome provides insight into the evolution of rhizobial symbioses.</title>
        <authorList>
            <person name="Young N.D."/>
            <person name="Debelle F."/>
            <person name="Oldroyd G.E."/>
            <person name="Geurts R."/>
            <person name="Cannon S.B."/>
            <person name="Udvardi M.K."/>
            <person name="Benedito V.A."/>
            <person name="Mayer K.F."/>
            <person name="Gouzy J."/>
            <person name="Schoof H."/>
            <person name="Van de Peer Y."/>
            <person name="Proost S."/>
            <person name="Cook D.R."/>
            <person name="Meyers B.C."/>
            <person name="Spannagl M."/>
            <person name="Cheung F."/>
            <person name="De Mita S."/>
            <person name="Krishnakumar V."/>
            <person name="Gundlach H."/>
            <person name="Zhou S."/>
            <person name="Mudge J."/>
            <person name="Bharti A.K."/>
            <person name="Murray J.D."/>
            <person name="Naoumkina M.A."/>
            <person name="Rosen B."/>
            <person name="Silverstein K.A."/>
            <person name="Tang H."/>
            <person name="Rombauts S."/>
            <person name="Zhao P.X."/>
            <person name="Zhou P."/>
            <person name="Barbe V."/>
            <person name="Bardou P."/>
            <person name="Bechner M."/>
            <person name="Bellec A."/>
            <person name="Berger A."/>
            <person name="Berges H."/>
            <person name="Bidwell S."/>
            <person name="Bisseling T."/>
            <person name="Choisne N."/>
            <person name="Couloux A."/>
            <person name="Denny R."/>
            <person name="Deshpande S."/>
            <person name="Dai X."/>
            <person name="Doyle J.J."/>
            <person name="Dudez A.M."/>
            <person name="Farmer A.D."/>
            <person name="Fouteau S."/>
            <person name="Franken C."/>
            <person name="Gibelin C."/>
            <person name="Gish J."/>
            <person name="Goldstein S."/>
            <person name="Gonzalez A.J."/>
            <person name="Green P.J."/>
            <person name="Hallab A."/>
            <person name="Hartog M."/>
            <person name="Hua A."/>
            <person name="Humphray S.J."/>
            <person name="Jeong D.H."/>
            <person name="Jing Y."/>
            <person name="Jocker A."/>
            <person name="Kenton S.M."/>
            <person name="Kim D.J."/>
            <person name="Klee K."/>
            <person name="Lai H."/>
            <person name="Lang C."/>
            <person name="Lin S."/>
            <person name="Macmil S.L."/>
            <person name="Magdelenat G."/>
            <person name="Matthews L."/>
            <person name="McCorrison J."/>
            <person name="Monaghan E.L."/>
            <person name="Mun J.H."/>
            <person name="Najar F.Z."/>
            <person name="Nicholson C."/>
            <person name="Noirot C."/>
            <person name="O'Bleness M."/>
            <person name="Paule C.R."/>
            <person name="Poulain J."/>
            <person name="Prion F."/>
            <person name="Qin B."/>
            <person name="Qu C."/>
            <person name="Retzel E.F."/>
            <person name="Riddle C."/>
            <person name="Sallet E."/>
            <person name="Samain S."/>
            <person name="Samson N."/>
            <person name="Sanders I."/>
            <person name="Saurat O."/>
            <person name="Scarpelli C."/>
            <person name="Schiex T."/>
            <person name="Segurens B."/>
            <person name="Severin A.J."/>
            <person name="Sherrier D.J."/>
            <person name="Shi R."/>
            <person name="Sims S."/>
            <person name="Singer S.R."/>
            <person name="Sinharoy S."/>
            <person name="Sterck L."/>
            <person name="Viollet A."/>
            <person name="Wang B.B."/>
            <person name="Wang K."/>
            <person name="Wang M."/>
            <person name="Wang X."/>
            <person name="Warfsmann J."/>
            <person name="Weissenbach J."/>
            <person name="White D.D."/>
            <person name="White J.D."/>
            <person name="Wiley G.B."/>
            <person name="Wincker P."/>
            <person name="Xing Y."/>
            <person name="Yang L."/>
            <person name="Yao Z."/>
            <person name="Ying F."/>
            <person name="Zhai J."/>
            <person name="Zhou L."/>
            <person name="Zuber A."/>
            <person name="Denarie J."/>
            <person name="Dixon R.A."/>
            <person name="May G.D."/>
            <person name="Schwartz D.C."/>
            <person name="Rogers J."/>
            <person name="Quetier F."/>
            <person name="Town C.D."/>
            <person name="Roe B.A."/>
        </authorList>
    </citation>
    <scope>NUCLEOTIDE SEQUENCE [LARGE SCALE GENOMIC DNA]</scope>
    <source>
        <strain evidence="1">A17</strain>
        <strain evidence="2 3">cv. Jemalong A17</strain>
    </source>
</reference>